<feature type="domain" description="RanBP2-type" evidence="14">
    <location>
        <begin position="64"/>
        <end position="93"/>
    </location>
</feature>
<dbReference type="GO" id="GO:0003723">
    <property type="term" value="F:RNA binding"/>
    <property type="evidence" value="ECO:0007669"/>
    <property type="project" value="UniProtKB-KW"/>
</dbReference>
<keyword evidence="8 11" id="KW-0694">RNA-binding</keyword>
<comment type="similarity">
    <text evidence="10 11">Belongs to the ZRANB2 family.</text>
</comment>
<evidence type="ECO:0000256" key="12">
    <source>
        <dbReference type="PROSITE-ProRule" id="PRU00322"/>
    </source>
</evidence>
<dbReference type="PROSITE" id="PS01358">
    <property type="entry name" value="ZF_RANBP2_1"/>
    <property type="match status" value="2"/>
</dbReference>
<comment type="subcellular location">
    <subcellularLocation>
        <location evidence="1 11">Nucleus</location>
    </subcellularLocation>
</comment>
<accession>A0AAN9TJ37</accession>
<dbReference type="SMART" id="SM00547">
    <property type="entry name" value="ZnF_RBZ"/>
    <property type="match status" value="2"/>
</dbReference>
<dbReference type="Proteomes" id="UP001367676">
    <property type="component" value="Unassembled WGS sequence"/>
</dbReference>
<keyword evidence="3" id="KW-0597">Phosphoprotein</keyword>
<evidence type="ECO:0000256" key="5">
    <source>
        <dbReference type="ARBA" id="ARBA00022737"/>
    </source>
</evidence>
<dbReference type="InterPro" id="IPR001876">
    <property type="entry name" value="Znf_RanBP2"/>
</dbReference>
<dbReference type="PROSITE" id="PS50199">
    <property type="entry name" value="ZF_RANBP2_2"/>
    <property type="match status" value="2"/>
</dbReference>
<evidence type="ECO:0000256" key="10">
    <source>
        <dbReference type="ARBA" id="ARBA00025731"/>
    </source>
</evidence>
<dbReference type="GO" id="GO:0008270">
    <property type="term" value="F:zinc ion binding"/>
    <property type="evidence" value="ECO:0007669"/>
    <property type="project" value="UniProtKB-KW"/>
</dbReference>
<reference evidence="15 16" key="1">
    <citation type="submission" date="2024-03" db="EMBL/GenBank/DDBJ databases">
        <title>Adaptation during the transition from Ophiocordyceps entomopathogen to insect associate is accompanied by gene loss and intensified selection.</title>
        <authorList>
            <person name="Ward C.M."/>
            <person name="Onetto C.A."/>
            <person name="Borneman A.R."/>
        </authorList>
    </citation>
    <scope>NUCLEOTIDE SEQUENCE [LARGE SCALE GENOMIC DNA]</scope>
    <source>
        <strain evidence="15">AWRI1</strain>
        <tissue evidence="15">Single Adult Female</tissue>
    </source>
</reference>
<evidence type="ECO:0000313" key="15">
    <source>
        <dbReference type="EMBL" id="KAK7574447.1"/>
    </source>
</evidence>
<keyword evidence="16" id="KW-1185">Reference proteome</keyword>
<gene>
    <name evidence="15" type="ORF">V9T40_011638</name>
</gene>
<feature type="compositionally biased region" description="Basic residues" evidence="13">
    <location>
        <begin position="128"/>
        <end position="143"/>
    </location>
</feature>
<evidence type="ECO:0000256" key="11">
    <source>
        <dbReference type="PIRNR" id="PIRNR037956"/>
    </source>
</evidence>
<evidence type="ECO:0000256" key="3">
    <source>
        <dbReference type="ARBA" id="ARBA00022553"/>
    </source>
</evidence>
<dbReference type="PANTHER" id="PTHR12999:SF17">
    <property type="entry name" value="ZINC FINGER RAN-BINDING DOMAIN-CONTAINING PROTEIN 2"/>
    <property type="match status" value="1"/>
</dbReference>
<feature type="compositionally biased region" description="Basic and acidic residues" evidence="13">
    <location>
        <begin position="186"/>
        <end position="200"/>
    </location>
</feature>
<dbReference type="PIRSF" id="PIRSF037956">
    <property type="entry name" value="UCP037956_ZnF_Ran"/>
    <property type="match status" value="1"/>
</dbReference>
<dbReference type="InterPro" id="IPR036443">
    <property type="entry name" value="Znf_RanBP2_sf"/>
</dbReference>
<evidence type="ECO:0000313" key="16">
    <source>
        <dbReference type="Proteomes" id="UP001367676"/>
    </source>
</evidence>
<feature type="compositionally biased region" description="Acidic residues" evidence="13">
    <location>
        <begin position="157"/>
        <end position="170"/>
    </location>
</feature>
<evidence type="ECO:0000256" key="6">
    <source>
        <dbReference type="ARBA" id="ARBA00022771"/>
    </source>
</evidence>
<keyword evidence="6 12" id="KW-0863">Zinc-finger</keyword>
<evidence type="ECO:0000259" key="14">
    <source>
        <dbReference type="PROSITE" id="PS50199"/>
    </source>
</evidence>
<dbReference type="GO" id="GO:0006396">
    <property type="term" value="P:RNA processing"/>
    <property type="evidence" value="ECO:0007669"/>
    <property type="project" value="InterPro"/>
</dbReference>
<evidence type="ECO:0000256" key="7">
    <source>
        <dbReference type="ARBA" id="ARBA00022833"/>
    </source>
</evidence>
<dbReference type="EMBL" id="JBBCAQ010000037">
    <property type="protein sequence ID" value="KAK7574447.1"/>
    <property type="molecule type" value="Genomic_DNA"/>
</dbReference>
<dbReference type="FunFam" id="4.10.1060.10:FF:000004">
    <property type="entry name" value="Zinc finger Ran-binding domain-containing protein 2"/>
    <property type="match status" value="1"/>
</dbReference>
<sequence>MESGTKFRMNEGDWICSDPQCANLNFARRTSCNRCNKEKECQQKKKLGQEIGKAAAEKSKGLFSADDWQCSKCCNVNWARRQQCNMCNAPKFGEVEERTGYGGGYNDRGVVEYIRREDSDDEFDEFGRRKKKKSDRHSPKSNHRRDDDEVRSKRHDDDEEEEDEEDDEEDLSKYDLTEWDDPPAEPPKESRDRSDRDRRSSQNSRRHRSRTRSRSPY</sequence>
<evidence type="ECO:0000256" key="4">
    <source>
        <dbReference type="ARBA" id="ARBA00022723"/>
    </source>
</evidence>
<dbReference type="PANTHER" id="PTHR12999">
    <property type="entry name" value="ZINC FINGER RAN-BINDING DOMAIN-CONTAINING PROTEIN 2 ZRANB2-RELATED"/>
    <property type="match status" value="1"/>
</dbReference>
<protein>
    <recommendedName>
        <fullName evidence="2 11">Zinc finger Ran-binding domain-containing protein 2</fullName>
    </recommendedName>
</protein>
<evidence type="ECO:0000256" key="2">
    <source>
        <dbReference type="ARBA" id="ARBA00017543"/>
    </source>
</evidence>
<keyword evidence="7 11" id="KW-0862">Zinc</keyword>
<dbReference type="InterPro" id="IPR017337">
    <property type="entry name" value="ZRANB2"/>
</dbReference>
<keyword evidence="9 11" id="KW-0539">Nucleus</keyword>
<dbReference type="Pfam" id="PF00641">
    <property type="entry name" value="Zn_ribbon_RanBP"/>
    <property type="match status" value="2"/>
</dbReference>
<dbReference type="Gene3D" id="4.10.1060.10">
    <property type="entry name" value="Zinc finger, RanBP2-type"/>
    <property type="match status" value="2"/>
</dbReference>
<dbReference type="GO" id="GO:0005634">
    <property type="term" value="C:nucleus"/>
    <property type="evidence" value="ECO:0007669"/>
    <property type="project" value="UniProtKB-SubCell"/>
</dbReference>
<proteinExistence type="inferred from homology"/>
<feature type="region of interest" description="Disordered" evidence="13">
    <location>
        <begin position="121"/>
        <end position="217"/>
    </location>
</feature>
<evidence type="ECO:0000256" key="8">
    <source>
        <dbReference type="ARBA" id="ARBA00022884"/>
    </source>
</evidence>
<feature type="domain" description="RanBP2-type" evidence="14">
    <location>
        <begin position="10"/>
        <end position="41"/>
    </location>
</feature>
<dbReference type="AlphaFoldDB" id="A0AAN9TJ37"/>
<name>A0AAN9TJ37_9HEMI</name>
<evidence type="ECO:0000256" key="13">
    <source>
        <dbReference type="SAM" id="MobiDB-lite"/>
    </source>
</evidence>
<evidence type="ECO:0000256" key="1">
    <source>
        <dbReference type="ARBA" id="ARBA00004123"/>
    </source>
</evidence>
<feature type="compositionally biased region" description="Basic and acidic residues" evidence="13">
    <location>
        <begin position="144"/>
        <end position="156"/>
    </location>
</feature>
<feature type="compositionally biased region" description="Basic residues" evidence="13">
    <location>
        <begin position="204"/>
        <end position="217"/>
    </location>
</feature>
<comment type="caution">
    <text evidence="15">The sequence shown here is derived from an EMBL/GenBank/DDBJ whole genome shotgun (WGS) entry which is preliminary data.</text>
</comment>
<dbReference type="GO" id="GO:0001530">
    <property type="term" value="F:lipopolysaccharide binding"/>
    <property type="evidence" value="ECO:0007669"/>
    <property type="project" value="TreeGrafter"/>
</dbReference>
<evidence type="ECO:0000256" key="9">
    <source>
        <dbReference type="ARBA" id="ARBA00023242"/>
    </source>
</evidence>
<keyword evidence="5" id="KW-0677">Repeat</keyword>
<dbReference type="SUPFAM" id="SSF90209">
    <property type="entry name" value="Ran binding protein zinc finger-like"/>
    <property type="match status" value="2"/>
</dbReference>
<organism evidence="15 16">
    <name type="scientific">Parthenolecanium corni</name>
    <dbReference type="NCBI Taxonomy" id="536013"/>
    <lineage>
        <taxon>Eukaryota</taxon>
        <taxon>Metazoa</taxon>
        <taxon>Ecdysozoa</taxon>
        <taxon>Arthropoda</taxon>
        <taxon>Hexapoda</taxon>
        <taxon>Insecta</taxon>
        <taxon>Pterygota</taxon>
        <taxon>Neoptera</taxon>
        <taxon>Paraneoptera</taxon>
        <taxon>Hemiptera</taxon>
        <taxon>Sternorrhyncha</taxon>
        <taxon>Coccoidea</taxon>
        <taxon>Coccidae</taxon>
        <taxon>Parthenolecanium</taxon>
    </lineage>
</organism>
<keyword evidence="4 11" id="KW-0479">Metal-binding</keyword>